<evidence type="ECO:0000313" key="1">
    <source>
        <dbReference type="EMBL" id="OAI09369.1"/>
    </source>
</evidence>
<dbReference type="Proteomes" id="UP000078090">
    <property type="component" value="Unassembled WGS sequence"/>
</dbReference>
<protein>
    <submittedName>
        <fullName evidence="1">Uncharacterized protein</fullName>
    </submittedName>
</protein>
<evidence type="ECO:0000313" key="2">
    <source>
        <dbReference type="Proteomes" id="UP000078090"/>
    </source>
</evidence>
<reference evidence="1 2" key="1">
    <citation type="submission" date="2016-03" db="EMBL/GenBank/DDBJ databases">
        <authorList>
            <person name="Ploux O."/>
        </authorList>
    </citation>
    <scope>NUCLEOTIDE SEQUENCE [LARGE SCALE GENOMIC DNA]</scope>
    <source>
        <strain evidence="1 2">R-45363</strain>
    </source>
</reference>
<dbReference type="OrthoDB" id="1001576at2"/>
<dbReference type="AlphaFoldDB" id="A0A177MWV3"/>
<gene>
    <name evidence="1" type="ORF">A1332_24350</name>
</gene>
<sequence length="150" mass="17038">MCDLLPIGTPVIFTNDYGVVFDRDYVISGYLEEDHDLYKWGYRYYTNCSEAPWMPKKPSHLTIRNPGPSPKQTIKEAALMMLADEVVMRRGELVAALESHMTATEQGKHFFDVREAINELVACGLVTRQVVTDGLREQQLLIGTGIYRLP</sequence>
<name>A0A177MWV3_METMH</name>
<proteinExistence type="predicted"/>
<dbReference type="RefSeq" id="WP_064006776.1">
    <property type="nucleotide sequence ID" value="NZ_LUUG01000025.1"/>
</dbReference>
<dbReference type="EMBL" id="LUUG01000025">
    <property type="protein sequence ID" value="OAI09369.1"/>
    <property type="molecule type" value="Genomic_DNA"/>
</dbReference>
<organism evidence="1 2">
    <name type="scientific">Methylomonas methanica</name>
    <dbReference type="NCBI Taxonomy" id="421"/>
    <lineage>
        <taxon>Bacteria</taxon>
        <taxon>Pseudomonadati</taxon>
        <taxon>Pseudomonadota</taxon>
        <taxon>Gammaproteobacteria</taxon>
        <taxon>Methylococcales</taxon>
        <taxon>Methylococcaceae</taxon>
        <taxon>Methylomonas</taxon>
    </lineage>
</organism>
<accession>A0A177MWV3</accession>
<comment type="caution">
    <text evidence="1">The sequence shown here is derived from an EMBL/GenBank/DDBJ whole genome shotgun (WGS) entry which is preliminary data.</text>
</comment>